<evidence type="ECO:0000259" key="3">
    <source>
        <dbReference type="PROSITE" id="PS50977"/>
    </source>
</evidence>
<comment type="caution">
    <text evidence="4">The sequence shown here is derived from an EMBL/GenBank/DDBJ whole genome shotgun (WGS) entry which is preliminary data.</text>
</comment>
<accession>A0ABN3G0M9</accession>
<dbReference type="EMBL" id="BAAARA010000004">
    <property type="protein sequence ID" value="GAA2341483.1"/>
    <property type="molecule type" value="Genomic_DNA"/>
</dbReference>
<dbReference type="InterPro" id="IPR009057">
    <property type="entry name" value="Homeodomain-like_sf"/>
</dbReference>
<dbReference type="Gene3D" id="1.10.357.10">
    <property type="entry name" value="Tetracycline Repressor, domain 2"/>
    <property type="match status" value="1"/>
</dbReference>
<dbReference type="SUPFAM" id="SSF46689">
    <property type="entry name" value="Homeodomain-like"/>
    <property type="match status" value="1"/>
</dbReference>
<keyword evidence="1 2" id="KW-0238">DNA-binding</keyword>
<evidence type="ECO:0000313" key="5">
    <source>
        <dbReference type="Proteomes" id="UP001501218"/>
    </source>
</evidence>
<dbReference type="PROSITE" id="PS50977">
    <property type="entry name" value="HTH_TETR_2"/>
    <property type="match status" value="1"/>
</dbReference>
<dbReference type="InterPro" id="IPR001647">
    <property type="entry name" value="HTH_TetR"/>
</dbReference>
<dbReference type="Proteomes" id="UP001501218">
    <property type="component" value="Unassembled WGS sequence"/>
</dbReference>
<sequence>MRAIAKHGPEVSVEQMGEEAGVARTRLYKYFNDAADLGGAIADRAAEMITTEMAAVFSVKATPLELTRSAIGAHISWLTEHGDLYRYLTMHALSSGQHAISDVKTVIARQLVEVFEFYLRTFGAEPVPVLNPLAHGIVGMVESSTNNWLDAPGEVTAEQLSEWLTDWTWTLLDQTLRSHGLEIDPEAPLPVAEGS</sequence>
<feature type="domain" description="HTH tetR-type" evidence="3">
    <location>
        <begin position="1"/>
        <end position="49"/>
    </location>
</feature>
<organism evidence="4 5">
    <name type="scientific">Saccharopolyspora halophila</name>
    <dbReference type="NCBI Taxonomy" id="405551"/>
    <lineage>
        <taxon>Bacteria</taxon>
        <taxon>Bacillati</taxon>
        <taxon>Actinomycetota</taxon>
        <taxon>Actinomycetes</taxon>
        <taxon>Pseudonocardiales</taxon>
        <taxon>Pseudonocardiaceae</taxon>
        <taxon>Saccharopolyspora</taxon>
    </lineage>
</organism>
<gene>
    <name evidence="4" type="ORF">GCM10009854_17440</name>
</gene>
<evidence type="ECO:0000313" key="4">
    <source>
        <dbReference type="EMBL" id="GAA2341483.1"/>
    </source>
</evidence>
<evidence type="ECO:0000256" key="2">
    <source>
        <dbReference type="PROSITE-ProRule" id="PRU00335"/>
    </source>
</evidence>
<protein>
    <submittedName>
        <fullName evidence="4">TetR/AcrR family transcriptional regulator</fullName>
    </submittedName>
</protein>
<keyword evidence="5" id="KW-1185">Reference proteome</keyword>
<proteinExistence type="predicted"/>
<dbReference type="InterPro" id="IPR036271">
    <property type="entry name" value="Tet_transcr_reg_TetR-rel_C_sf"/>
</dbReference>
<dbReference type="SUPFAM" id="SSF48498">
    <property type="entry name" value="Tetracyclin repressor-like, C-terminal domain"/>
    <property type="match status" value="1"/>
</dbReference>
<reference evidence="4 5" key="1">
    <citation type="journal article" date="2019" name="Int. J. Syst. Evol. Microbiol.">
        <title>The Global Catalogue of Microorganisms (GCM) 10K type strain sequencing project: providing services to taxonomists for standard genome sequencing and annotation.</title>
        <authorList>
            <consortium name="The Broad Institute Genomics Platform"/>
            <consortium name="The Broad Institute Genome Sequencing Center for Infectious Disease"/>
            <person name="Wu L."/>
            <person name="Ma J."/>
        </authorList>
    </citation>
    <scope>NUCLEOTIDE SEQUENCE [LARGE SCALE GENOMIC DNA]</scope>
    <source>
        <strain evidence="4 5">JCM 16221</strain>
    </source>
</reference>
<evidence type="ECO:0000256" key="1">
    <source>
        <dbReference type="ARBA" id="ARBA00023125"/>
    </source>
</evidence>
<name>A0ABN3G0M9_9PSEU</name>
<feature type="DNA-binding region" description="H-T-H motif" evidence="2">
    <location>
        <begin position="12"/>
        <end position="31"/>
    </location>
</feature>